<feature type="domain" description="Protein kinase" evidence="1">
    <location>
        <begin position="11"/>
        <end position="121"/>
    </location>
</feature>
<dbReference type="GO" id="GO:0004672">
    <property type="term" value="F:protein kinase activity"/>
    <property type="evidence" value="ECO:0007669"/>
    <property type="project" value="InterPro"/>
</dbReference>
<dbReference type="Gene3D" id="1.10.510.10">
    <property type="entry name" value="Transferase(Phosphotransferase) domain 1"/>
    <property type="match status" value="1"/>
</dbReference>
<sequence length="121" mass="13570">MASLRTPLQGYEVIELLHSSSRTLVYRGLRLADNNTVIIKLLNCEYPTFSELVNFRNQYTIAKNLDLPGIVKPLALEHSGKGLALVMEDFGGIALSEYMAEHPLNLEEFFQVALSLCEILD</sequence>
<comment type="caution">
    <text evidence="2">The sequence shown here is derived from an EMBL/GenBank/DDBJ whole genome shotgun (WGS) entry which is preliminary data.</text>
</comment>
<dbReference type="AlphaFoldDB" id="A0A1L9QFI9"/>
<dbReference type="InterPro" id="IPR000719">
    <property type="entry name" value="Prot_kinase_dom"/>
</dbReference>
<protein>
    <submittedName>
        <fullName evidence="2">Protein kinase</fullName>
    </submittedName>
</protein>
<gene>
    <name evidence="2" type="ORF">BI308_25635</name>
</gene>
<feature type="non-terminal residue" evidence="2">
    <location>
        <position position="121"/>
    </location>
</feature>
<accession>A0A1L9QFI9</accession>
<dbReference type="InterPro" id="IPR011009">
    <property type="entry name" value="Kinase-like_dom_sf"/>
</dbReference>
<evidence type="ECO:0000313" key="2">
    <source>
        <dbReference type="EMBL" id="OJJ12527.1"/>
    </source>
</evidence>
<organism evidence="2 3">
    <name type="scientific">Roseofilum reptotaenium AO1-A</name>
    <dbReference type="NCBI Taxonomy" id="1925591"/>
    <lineage>
        <taxon>Bacteria</taxon>
        <taxon>Bacillati</taxon>
        <taxon>Cyanobacteriota</taxon>
        <taxon>Cyanophyceae</taxon>
        <taxon>Desertifilales</taxon>
        <taxon>Desertifilaceae</taxon>
        <taxon>Roseofilum</taxon>
    </lineage>
</organism>
<evidence type="ECO:0000313" key="3">
    <source>
        <dbReference type="Proteomes" id="UP000183940"/>
    </source>
</evidence>
<dbReference type="STRING" id="1925591.BI308_25635"/>
<dbReference type="PROSITE" id="PS50011">
    <property type="entry name" value="PROTEIN_KINASE_DOM"/>
    <property type="match status" value="1"/>
</dbReference>
<dbReference type="SUPFAM" id="SSF56112">
    <property type="entry name" value="Protein kinase-like (PK-like)"/>
    <property type="match status" value="1"/>
</dbReference>
<dbReference type="GO" id="GO:0005524">
    <property type="term" value="F:ATP binding"/>
    <property type="evidence" value="ECO:0007669"/>
    <property type="project" value="InterPro"/>
</dbReference>
<keyword evidence="3" id="KW-1185">Reference proteome</keyword>
<evidence type="ECO:0000259" key="1">
    <source>
        <dbReference type="PROSITE" id="PS50011"/>
    </source>
</evidence>
<keyword evidence="2" id="KW-0808">Transferase</keyword>
<reference evidence="2" key="1">
    <citation type="submission" date="2016-10" db="EMBL/GenBank/DDBJ databases">
        <title>CRISPR-Cas defence system in Roseofilum reptotaenium: evidence of a bacteriophage-cyanobacterium arms race in the coral black band disease.</title>
        <authorList>
            <person name="Buerger P."/>
            <person name="Wood-Charlson E.M."/>
            <person name="Weynberg K.D."/>
            <person name="Willis B."/>
            <person name="Van Oppen M.J."/>
        </authorList>
    </citation>
    <scope>NUCLEOTIDE SEQUENCE [LARGE SCALE GENOMIC DNA]</scope>
    <source>
        <strain evidence="2">AO1-A</strain>
    </source>
</reference>
<dbReference type="EMBL" id="MLAW01000096">
    <property type="protein sequence ID" value="OJJ12527.1"/>
    <property type="molecule type" value="Genomic_DNA"/>
</dbReference>
<dbReference type="Proteomes" id="UP000183940">
    <property type="component" value="Unassembled WGS sequence"/>
</dbReference>
<keyword evidence="2" id="KW-0418">Kinase</keyword>
<proteinExistence type="predicted"/>
<name>A0A1L9QFI9_9CYAN</name>